<dbReference type="RefSeq" id="WP_344591139.1">
    <property type="nucleotide sequence ID" value="NZ_BAAARW010000016.1"/>
</dbReference>
<comment type="caution">
    <text evidence="2">The sequence shown here is derived from an EMBL/GenBank/DDBJ whole genome shotgun (WGS) entry which is preliminary data.</text>
</comment>
<evidence type="ECO:0000313" key="3">
    <source>
        <dbReference type="Proteomes" id="UP001501231"/>
    </source>
</evidence>
<gene>
    <name evidence="2" type="ORF">GCM10010191_43580</name>
</gene>
<dbReference type="PANTHER" id="PTHR40086:SF1">
    <property type="entry name" value="CELL CYCLE REGULATOR CCRZ"/>
    <property type="match status" value="1"/>
</dbReference>
<sequence length="342" mass="38182">MCDKFRRLVAETDPGIVTKMLAADPALVHRLRGAATSSEAPAFSGSSNRMVRVGNLLVRFSSADRDRLDLRLLREVDVLYAIRPHLGEMASRLVYVGLGWSVHMFEEGCLLLDIAPRGQPVPRFLFAQLADFFSELSKVSHRGLLRLREWPSNGDTAAVGRCLGAYAARFNRPEFRDLGIPAEPLRPIRFEKLTRRPFQLLHGDLHRGNVIIRPTGLVVVDWELALIGDAVYDMATHLHLMGYSEEEEEAILGSWVERMPPWSIAGWQSDLPTYRQFGRVKSAIVDTIRVIKKFRKGGMSPGEEADLIVGLTSTLNAAGCSIWGWKAPLAPDQVATITRRLC</sequence>
<dbReference type="Pfam" id="PF01636">
    <property type="entry name" value="APH"/>
    <property type="match status" value="1"/>
</dbReference>
<organism evidence="2 3">
    <name type="scientific">Actinomadura vinacea</name>
    <dbReference type="NCBI Taxonomy" id="115336"/>
    <lineage>
        <taxon>Bacteria</taxon>
        <taxon>Bacillati</taxon>
        <taxon>Actinomycetota</taxon>
        <taxon>Actinomycetes</taxon>
        <taxon>Streptosporangiales</taxon>
        <taxon>Thermomonosporaceae</taxon>
        <taxon>Actinomadura</taxon>
    </lineage>
</organism>
<dbReference type="SUPFAM" id="SSF56112">
    <property type="entry name" value="Protein kinase-like (PK-like)"/>
    <property type="match status" value="1"/>
</dbReference>
<name>A0ABP5WFL2_9ACTN</name>
<dbReference type="EMBL" id="BAAARW010000016">
    <property type="protein sequence ID" value="GAA2426345.1"/>
    <property type="molecule type" value="Genomic_DNA"/>
</dbReference>
<feature type="domain" description="Aminoglycoside phosphotransferase" evidence="1">
    <location>
        <begin position="44"/>
        <end position="248"/>
    </location>
</feature>
<accession>A0ABP5WFL2</accession>
<dbReference type="PANTHER" id="PTHR40086">
    <property type="entry name" value="PHOSPHOTRANSFERASE YTMP-RELATED"/>
    <property type="match status" value="1"/>
</dbReference>
<dbReference type="InterPro" id="IPR002575">
    <property type="entry name" value="Aminoglycoside_PTrfase"/>
</dbReference>
<dbReference type="Gene3D" id="3.90.1200.10">
    <property type="match status" value="1"/>
</dbReference>
<dbReference type="InterPro" id="IPR052077">
    <property type="entry name" value="CcrZ_PhaseVar_Mediator"/>
</dbReference>
<protein>
    <recommendedName>
        <fullName evidence="1">Aminoglycoside phosphotransferase domain-containing protein</fullName>
    </recommendedName>
</protein>
<keyword evidence="3" id="KW-1185">Reference proteome</keyword>
<evidence type="ECO:0000313" key="2">
    <source>
        <dbReference type="EMBL" id="GAA2426345.1"/>
    </source>
</evidence>
<evidence type="ECO:0000259" key="1">
    <source>
        <dbReference type="Pfam" id="PF01636"/>
    </source>
</evidence>
<dbReference type="InterPro" id="IPR011009">
    <property type="entry name" value="Kinase-like_dom_sf"/>
</dbReference>
<proteinExistence type="predicted"/>
<dbReference type="Proteomes" id="UP001501231">
    <property type="component" value="Unassembled WGS sequence"/>
</dbReference>
<reference evidence="3" key="1">
    <citation type="journal article" date="2019" name="Int. J. Syst. Evol. Microbiol.">
        <title>The Global Catalogue of Microorganisms (GCM) 10K type strain sequencing project: providing services to taxonomists for standard genome sequencing and annotation.</title>
        <authorList>
            <consortium name="The Broad Institute Genomics Platform"/>
            <consortium name="The Broad Institute Genome Sequencing Center for Infectious Disease"/>
            <person name="Wu L."/>
            <person name="Ma J."/>
        </authorList>
    </citation>
    <scope>NUCLEOTIDE SEQUENCE [LARGE SCALE GENOMIC DNA]</scope>
    <source>
        <strain evidence="3">JCM 3325</strain>
    </source>
</reference>